<dbReference type="GO" id="GO:0003677">
    <property type="term" value="F:DNA binding"/>
    <property type="evidence" value="ECO:0007669"/>
    <property type="project" value="UniProtKB-KW"/>
</dbReference>
<accession>A0ABT7MUL7</accession>
<dbReference type="InterPro" id="IPR046335">
    <property type="entry name" value="LacI/GalR-like_sensor"/>
</dbReference>
<dbReference type="PROSITE" id="PS00356">
    <property type="entry name" value="HTH_LACI_1"/>
    <property type="match status" value="1"/>
</dbReference>
<keyword evidence="2 6" id="KW-0238">DNA-binding</keyword>
<evidence type="ECO:0000313" key="6">
    <source>
        <dbReference type="EMBL" id="MDL9978136.1"/>
    </source>
</evidence>
<evidence type="ECO:0000256" key="2">
    <source>
        <dbReference type="ARBA" id="ARBA00023125"/>
    </source>
</evidence>
<dbReference type="InterPro" id="IPR010982">
    <property type="entry name" value="Lambda_DNA-bd_dom_sf"/>
</dbReference>
<dbReference type="InterPro" id="IPR001387">
    <property type="entry name" value="Cro/C1-type_HTH"/>
</dbReference>
<keyword evidence="3" id="KW-0804">Transcription</keyword>
<dbReference type="Proteomes" id="UP001235064">
    <property type="component" value="Unassembled WGS sequence"/>
</dbReference>
<dbReference type="Gene3D" id="3.40.50.2300">
    <property type="match status" value="2"/>
</dbReference>
<dbReference type="Gene3D" id="1.10.260.40">
    <property type="entry name" value="lambda repressor-like DNA-binding domains"/>
    <property type="match status" value="1"/>
</dbReference>
<organism evidence="6 7">
    <name type="scientific">Microbacterium candidum</name>
    <dbReference type="NCBI Taxonomy" id="3041922"/>
    <lineage>
        <taxon>Bacteria</taxon>
        <taxon>Bacillati</taxon>
        <taxon>Actinomycetota</taxon>
        <taxon>Actinomycetes</taxon>
        <taxon>Micrococcales</taxon>
        <taxon>Microbacteriaceae</taxon>
        <taxon>Microbacterium</taxon>
    </lineage>
</organism>
<gene>
    <name evidence="6" type="ORF">QSV35_02215</name>
</gene>
<dbReference type="SUPFAM" id="SSF53822">
    <property type="entry name" value="Periplasmic binding protein-like I"/>
    <property type="match status" value="1"/>
</dbReference>
<feature type="domain" description="HTH lacI-type" evidence="4">
    <location>
        <begin position="20"/>
        <end position="74"/>
    </location>
</feature>
<dbReference type="InterPro" id="IPR028082">
    <property type="entry name" value="Peripla_BP_I"/>
</dbReference>
<keyword evidence="1" id="KW-0805">Transcription regulation</keyword>
<evidence type="ECO:0000313" key="7">
    <source>
        <dbReference type="Proteomes" id="UP001235064"/>
    </source>
</evidence>
<dbReference type="PRINTS" id="PR00036">
    <property type="entry name" value="HTHLACI"/>
</dbReference>
<feature type="domain" description="HTH cro/C1-type" evidence="5">
    <location>
        <begin position="21"/>
        <end position="64"/>
    </location>
</feature>
<dbReference type="Pfam" id="PF00356">
    <property type="entry name" value="LacI"/>
    <property type="match status" value="1"/>
</dbReference>
<reference evidence="6 7" key="1">
    <citation type="submission" date="2023-06" db="EMBL/GenBank/DDBJ databases">
        <title>Microbacterium sp. nov., isolated from a waste landfill.</title>
        <authorList>
            <person name="Wen W."/>
        </authorList>
    </citation>
    <scope>NUCLEOTIDE SEQUENCE [LARGE SCALE GENOMIC DNA]</scope>
    <source>
        <strain evidence="6 7">ASV49</strain>
    </source>
</reference>
<dbReference type="EMBL" id="JASXSZ010000001">
    <property type="protein sequence ID" value="MDL9978136.1"/>
    <property type="molecule type" value="Genomic_DNA"/>
</dbReference>
<protein>
    <submittedName>
        <fullName evidence="6">LacI family DNA-binding transcriptional regulator</fullName>
    </submittedName>
</protein>
<evidence type="ECO:0000256" key="1">
    <source>
        <dbReference type="ARBA" id="ARBA00023015"/>
    </source>
</evidence>
<comment type="caution">
    <text evidence="6">The sequence shown here is derived from an EMBL/GenBank/DDBJ whole genome shotgun (WGS) entry which is preliminary data.</text>
</comment>
<evidence type="ECO:0000256" key="3">
    <source>
        <dbReference type="ARBA" id="ARBA00023163"/>
    </source>
</evidence>
<dbReference type="SUPFAM" id="SSF47413">
    <property type="entry name" value="lambda repressor-like DNA-binding domains"/>
    <property type="match status" value="1"/>
</dbReference>
<dbReference type="PROSITE" id="PS50943">
    <property type="entry name" value="HTH_CROC1"/>
    <property type="match status" value="1"/>
</dbReference>
<dbReference type="CDD" id="cd06267">
    <property type="entry name" value="PBP1_LacI_sugar_binding-like"/>
    <property type="match status" value="1"/>
</dbReference>
<name>A0ABT7MUL7_9MICO</name>
<sequence>MSAGSLRRGASVAGAPHPPATIEEVAAAAGVSRSTVSRVVNGSSAVSPSALESVKRAIADLNYVPNRAARSLASRQTLAIALVVPEDTTRFFGDPFFAAVVSGINARIARSDYVLNLFIANDDPGDKMTSYFSRGNVDGAIIVSHHTSDTYIDRIAAAVPVVYGGRPVVLNDEDYYVDVDNVRGGREATEYLIGRGHKRIATITGPLTMRAAMERLTGWQDALAAAGLEPGPAVDGNFTDDGGADAMRRILAAPGDRPDAVFAASDLMARGALHALATAGLQVPQDVAVIGFDDSPIATAVQPALTTMRQPSFLQGEEMASMLIDRLAGIATPHSRIMPTGLVVRESA</sequence>
<dbReference type="SMART" id="SM00354">
    <property type="entry name" value="HTH_LACI"/>
    <property type="match status" value="1"/>
</dbReference>
<dbReference type="PANTHER" id="PTHR30146">
    <property type="entry name" value="LACI-RELATED TRANSCRIPTIONAL REPRESSOR"/>
    <property type="match status" value="1"/>
</dbReference>
<dbReference type="PROSITE" id="PS50932">
    <property type="entry name" value="HTH_LACI_2"/>
    <property type="match status" value="1"/>
</dbReference>
<dbReference type="Pfam" id="PF13377">
    <property type="entry name" value="Peripla_BP_3"/>
    <property type="match status" value="1"/>
</dbReference>
<dbReference type="InterPro" id="IPR000843">
    <property type="entry name" value="HTH_LacI"/>
</dbReference>
<proteinExistence type="predicted"/>
<dbReference type="PANTHER" id="PTHR30146:SF109">
    <property type="entry name" value="HTH-TYPE TRANSCRIPTIONAL REGULATOR GALS"/>
    <property type="match status" value="1"/>
</dbReference>
<keyword evidence="7" id="KW-1185">Reference proteome</keyword>
<dbReference type="CDD" id="cd01392">
    <property type="entry name" value="HTH_LacI"/>
    <property type="match status" value="1"/>
</dbReference>
<evidence type="ECO:0000259" key="4">
    <source>
        <dbReference type="PROSITE" id="PS50932"/>
    </source>
</evidence>
<evidence type="ECO:0000259" key="5">
    <source>
        <dbReference type="PROSITE" id="PS50943"/>
    </source>
</evidence>
<dbReference type="RefSeq" id="WP_286286276.1">
    <property type="nucleotide sequence ID" value="NZ_JASXSZ010000001.1"/>
</dbReference>